<dbReference type="AlphaFoldDB" id="A0A1A6DVU2"/>
<dbReference type="Gene3D" id="1.10.40.60">
    <property type="entry name" value="EpsJ-like"/>
    <property type="match status" value="2"/>
</dbReference>
<comment type="subcellular location">
    <subcellularLocation>
        <location evidence="1">Cell inner membrane</location>
    </subcellularLocation>
</comment>
<dbReference type="InterPro" id="IPR038072">
    <property type="entry name" value="GspK_central_sf"/>
</dbReference>
<dbReference type="Gene3D" id="3.30.1300.30">
    <property type="entry name" value="GSPII I/J protein-like"/>
    <property type="match status" value="1"/>
</dbReference>
<dbReference type="PIRSF" id="PIRSF002786">
    <property type="entry name" value="XcpX"/>
    <property type="match status" value="1"/>
</dbReference>
<evidence type="ECO:0000313" key="6">
    <source>
        <dbReference type="Proteomes" id="UP000316388"/>
    </source>
</evidence>
<evidence type="ECO:0000313" key="3">
    <source>
        <dbReference type="EMBL" id="OBS30910.1"/>
    </source>
</evidence>
<dbReference type="GO" id="GO:0009306">
    <property type="term" value="P:protein secretion"/>
    <property type="evidence" value="ECO:0007669"/>
    <property type="project" value="InterPro"/>
</dbReference>
<comment type="similarity">
    <text evidence="1">Belongs to the GSP K family.</text>
</comment>
<dbReference type="SUPFAM" id="SSF54523">
    <property type="entry name" value="Pili subunits"/>
    <property type="match status" value="1"/>
</dbReference>
<protein>
    <recommendedName>
        <fullName evidence="1">Type II secretion system protein K</fullName>
    </recommendedName>
</protein>
<dbReference type="EMBL" id="LZDH01000056">
    <property type="protein sequence ID" value="OBS30910.1"/>
    <property type="molecule type" value="Genomic_DNA"/>
</dbReference>
<dbReference type="GO" id="GO:0005886">
    <property type="term" value="C:plasma membrane"/>
    <property type="evidence" value="ECO:0007669"/>
    <property type="project" value="UniProtKB-SubCell"/>
</dbReference>
<reference evidence="4 6" key="2">
    <citation type="submission" date="2019-07" db="EMBL/GenBank/DDBJ databases">
        <title>Tepidimonas fonticaldi AT-A2 draft genome.</title>
        <authorList>
            <person name="Da Costa M.S."/>
            <person name="Froufe H.J.C."/>
            <person name="Egas C."/>
            <person name="Albuquerque L."/>
        </authorList>
    </citation>
    <scope>NUCLEOTIDE SEQUENCE [LARGE SCALE GENOMIC DNA]</scope>
    <source>
        <strain evidence="4 6">AT-A2</strain>
    </source>
</reference>
<keyword evidence="1" id="KW-1003">Cell membrane</keyword>
<reference evidence="3 5" key="1">
    <citation type="submission" date="2016-06" db="EMBL/GenBank/DDBJ databases">
        <title>Genome sequence of Tepidimonas fonticaldi PL17.</title>
        <authorList>
            <person name="Pinnaka A.K."/>
        </authorList>
    </citation>
    <scope>NUCLEOTIDE SEQUENCE [LARGE SCALE GENOMIC DNA]</scope>
    <source>
        <strain evidence="3 5">PL17</strain>
    </source>
</reference>
<dbReference type="STRING" id="1101373.A9O67_04110"/>
<dbReference type="Pfam" id="PF03934">
    <property type="entry name" value="T2SSK"/>
    <property type="match status" value="1"/>
</dbReference>
<dbReference type="NCBIfam" id="NF037980">
    <property type="entry name" value="T2SS_GspK"/>
    <property type="match status" value="1"/>
</dbReference>
<proteinExistence type="inferred from homology"/>
<evidence type="ECO:0000313" key="5">
    <source>
        <dbReference type="Proteomes" id="UP000091969"/>
    </source>
</evidence>
<feature type="domain" description="T2SS protein K second SAM-like" evidence="2">
    <location>
        <begin position="200"/>
        <end position="258"/>
    </location>
</feature>
<name>A0A1A6DVU2_9BURK</name>
<dbReference type="EMBL" id="VJOO01000003">
    <property type="protein sequence ID" value="TSE37894.1"/>
    <property type="molecule type" value="Genomic_DNA"/>
</dbReference>
<evidence type="ECO:0000256" key="1">
    <source>
        <dbReference type="PIRNR" id="PIRNR002786"/>
    </source>
</evidence>
<comment type="caution">
    <text evidence="3">The sequence shown here is derived from an EMBL/GenBank/DDBJ whole genome shotgun (WGS) entry which is preliminary data.</text>
</comment>
<gene>
    <name evidence="3" type="ORF">A9O67_04110</name>
    <name evidence="4" type="ORF">Tfont_00547</name>
</gene>
<organism evidence="3 5">
    <name type="scientific">Tepidimonas fonticaldi</name>
    <dbReference type="NCBI Taxonomy" id="1101373"/>
    <lineage>
        <taxon>Bacteria</taxon>
        <taxon>Pseudomonadati</taxon>
        <taxon>Pseudomonadota</taxon>
        <taxon>Betaproteobacteria</taxon>
        <taxon>Burkholderiales</taxon>
        <taxon>Tepidimonas</taxon>
    </lineage>
</organism>
<keyword evidence="1" id="KW-0813">Transport</keyword>
<accession>A0A1A6DVU2</accession>
<dbReference type="Proteomes" id="UP000091969">
    <property type="component" value="Unassembled WGS sequence"/>
</dbReference>
<dbReference type="OrthoDB" id="5293133at2"/>
<dbReference type="Proteomes" id="UP000316388">
    <property type="component" value="Unassembled WGS sequence"/>
</dbReference>
<evidence type="ECO:0000313" key="4">
    <source>
        <dbReference type="EMBL" id="TSE37894.1"/>
    </source>
</evidence>
<dbReference type="InterPro" id="IPR049179">
    <property type="entry name" value="T2SSK_SAM-like_2nd"/>
</dbReference>
<dbReference type="InterPro" id="IPR005628">
    <property type="entry name" value="GspK"/>
</dbReference>
<keyword evidence="1" id="KW-0472">Membrane</keyword>
<dbReference type="InterPro" id="IPR045584">
    <property type="entry name" value="Pilin-like"/>
</dbReference>
<keyword evidence="1" id="KW-0997">Cell inner membrane</keyword>
<evidence type="ECO:0000259" key="2">
    <source>
        <dbReference type="Pfam" id="PF03934"/>
    </source>
</evidence>
<keyword evidence="5" id="KW-1185">Reference proteome</keyword>
<sequence length="306" mass="33225">MALMLMAVVATLGAAAWSLQWRAWAVERAARDQAQAAWLLTGALDWARLIVREDGRASRTDHLAEPWAVPLQPTRLSTFLRASADDGADVLDEAWLAGRIEDAQARLNWRNLIDVTGATPRLNPTALAAFERLYGLLELPADELRAVAEALRQAWPAGAQSPARHPPPERAEDLQALGLSAASWARLAPHTVWLPEPTPVNLNTAGPLVLRAAVAGLDAAEAQRLLTLRSQRPLERAEALVEALPRLAASWQPTLLGVASRHFLVTGQLRLGELTVQQTALLRRDGPRVEVLWRQRGVAAATPAAP</sequence>